<evidence type="ECO:0000313" key="3">
    <source>
        <dbReference type="Proteomes" id="UP000003711"/>
    </source>
</evidence>
<comment type="caution">
    <text evidence="2">The sequence shown here is derived from an EMBL/GenBank/DDBJ whole genome shotgun (WGS) entry which is preliminary data.</text>
</comment>
<feature type="compositionally biased region" description="Low complexity" evidence="1">
    <location>
        <begin position="1"/>
        <end position="21"/>
    </location>
</feature>
<dbReference type="EMBL" id="ACCH01000024">
    <property type="protein sequence ID" value="EEF92064.1"/>
    <property type="molecule type" value="Genomic_DNA"/>
</dbReference>
<dbReference type="InterPro" id="IPR025049">
    <property type="entry name" value="Mfa-like_1"/>
</dbReference>
<dbReference type="Gene3D" id="2.60.40.2630">
    <property type="match status" value="2"/>
</dbReference>
<accession>E2N7N8</accession>
<reference evidence="2 3" key="1">
    <citation type="submission" date="2008-12" db="EMBL/GenBank/DDBJ databases">
        <authorList>
            <person name="Fulton L."/>
            <person name="Clifton S."/>
            <person name="Fulton B."/>
            <person name="Xu J."/>
            <person name="Minx P."/>
            <person name="Pepin K.H."/>
            <person name="Johnson M."/>
            <person name="Bhonagiri V."/>
            <person name="Nash W.E."/>
            <person name="Mardis E.R."/>
            <person name="Wilson R.K."/>
        </authorList>
    </citation>
    <scope>NUCLEOTIDE SEQUENCE [LARGE SCALE GENOMIC DNA]</scope>
    <source>
        <strain evidence="2 3">DSM 14838</strain>
    </source>
</reference>
<sequence>MDEATDPATTTPKTTPEASTPQDITVPLNAAGTQGTAIVLPRETAPGVSYIITLKDGSRFTAQLSDTQELKAGTSNLFRISLNPQNVTITATITDWTEMPETDLNTSSVEITTAADATTDFPAGSHITLWPGESTGDGIPFTLNANGQWDTETPLYWEQYPAATTTFHALYTPETTPAGNRAPDVMAATAPTERFAPVSLAFSHLMAQLNIVLKAGKGMTQTEVETASVVLPQAIATYTLEGITLTPGTDRKDITLTGSAADRHTLLVPQTIDAGTPLLALTIGRKSYSLNATDRNGLFESGKSYTINVTVNQTEINATVSINPWQEGTNSEGDAGMEI</sequence>
<gene>
    <name evidence="2" type="ORF">BACCELL_00281</name>
</gene>
<evidence type="ECO:0000256" key="1">
    <source>
        <dbReference type="SAM" id="MobiDB-lite"/>
    </source>
</evidence>
<feature type="region of interest" description="Disordered" evidence="1">
    <location>
        <begin position="1"/>
        <end position="23"/>
    </location>
</feature>
<name>E2N7N8_9BACE</name>
<dbReference type="AlphaFoldDB" id="E2N7N8"/>
<dbReference type="CDD" id="cd13121">
    <property type="entry name" value="BF2867_like_C"/>
    <property type="match status" value="1"/>
</dbReference>
<dbReference type="Pfam" id="PF13149">
    <property type="entry name" value="Mfa_like_1"/>
    <property type="match status" value="2"/>
</dbReference>
<organism evidence="2 3">
    <name type="scientific">Bacteroides cellulosilyticus DSM 14838</name>
    <dbReference type="NCBI Taxonomy" id="537012"/>
    <lineage>
        <taxon>Bacteria</taxon>
        <taxon>Pseudomonadati</taxon>
        <taxon>Bacteroidota</taxon>
        <taxon>Bacteroidia</taxon>
        <taxon>Bacteroidales</taxon>
        <taxon>Bacteroidaceae</taxon>
        <taxon>Bacteroides</taxon>
    </lineage>
</organism>
<evidence type="ECO:0000313" key="2">
    <source>
        <dbReference type="EMBL" id="EEF92064.1"/>
    </source>
</evidence>
<reference evidence="2 3" key="2">
    <citation type="submission" date="2009-01" db="EMBL/GenBank/DDBJ databases">
        <title>Draft genome sequence of Bacteroides cellulosilyticus (DSM 14838).</title>
        <authorList>
            <person name="Sudarsanam P."/>
            <person name="Ley R."/>
            <person name="Guruge J."/>
            <person name="Turnbaugh P.J."/>
            <person name="Mahowald M."/>
            <person name="Liep D."/>
            <person name="Gordon J."/>
        </authorList>
    </citation>
    <scope>NUCLEOTIDE SEQUENCE [LARGE SCALE GENOMIC DNA]</scope>
    <source>
        <strain evidence="2 3">DSM 14838</strain>
    </source>
</reference>
<protein>
    <submittedName>
        <fullName evidence="2">Uncharacterized protein</fullName>
    </submittedName>
</protein>
<dbReference type="Proteomes" id="UP000003711">
    <property type="component" value="Unassembled WGS sequence"/>
</dbReference>
<proteinExistence type="predicted"/>
<dbReference type="HOGENOM" id="CLU_817967_0_0_10"/>